<comment type="caution">
    <text evidence="1">The sequence shown here is derived from an EMBL/GenBank/DDBJ whole genome shotgun (WGS) entry which is preliminary data.</text>
</comment>
<dbReference type="RefSeq" id="WP_381421132.1">
    <property type="nucleotide sequence ID" value="NZ_JBHSDH010000011.1"/>
</dbReference>
<dbReference type="Proteomes" id="UP001595887">
    <property type="component" value="Unassembled WGS sequence"/>
</dbReference>
<evidence type="ECO:0000313" key="1">
    <source>
        <dbReference type="EMBL" id="MFC4291361.1"/>
    </source>
</evidence>
<dbReference type="EMBL" id="JBHSDH010000011">
    <property type="protein sequence ID" value="MFC4291361.1"/>
    <property type="molecule type" value="Genomic_DNA"/>
</dbReference>
<sequence>MAGRGGGPAHKGTEGGAVIVAFVRPMHDPETGREWERVFLFEVESEDDMAAAEAWLEENYSPSKEEGQ</sequence>
<accession>A0ABV8RGJ8</accession>
<keyword evidence="2" id="KW-1185">Reference proteome</keyword>
<reference evidence="2" key="1">
    <citation type="journal article" date="2019" name="Int. J. Syst. Evol. Microbiol.">
        <title>The Global Catalogue of Microorganisms (GCM) 10K type strain sequencing project: providing services to taxonomists for standard genome sequencing and annotation.</title>
        <authorList>
            <consortium name="The Broad Institute Genomics Platform"/>
            <consortium name="The Broad Institute Genome Sequencing Center for Infectious Disease"/>
            <person name="Wu L."/>
            <person name="Ma J."/>
        </authorList>
    </citation>
    <scope>NUCLEOTIDE SEQUENCE [LARGE SCALE GENOMIC DNA]</scope>
    <source>
        <strain evidence="2">CECT 8531</strain>
    </source>
</reference>
<organism evidence="1 2">
    <name type="scientific">Sphingorhabdus arenilitoris</name>
    <dbReference type="NCBI Taxonomy" id="1490041"/>
    <lineage>
        <taxon>Bacteria</taxon>
        <taxon>Pseudomonadati</taxon>
        <taxon>Pseudomonadota</taxon>
        <taxon>Alphaproteobacteria</taxon>
        <taxon>Sphingomonadales</taxon>
        <taxon>Sphingomonadaceae</taxon>
        <taxon>Sphingorhabdus</taxon>
    </lineage>
</organism>
<gene>
    <name evidence="1" type="ORF">ACFOWX_02915</name>
</gene>
<evidence type="ECO:0000313" key="2">
    <source>
        <dbReference type="Proteomes" id="UP001595887"/>
    </source>
</evidence>
<proteinExistence type="predicted"/>
<name>A0ABV8RGJ8_9SPHN</name>
<protein>
    <submittedName>
        <fullName evidence="1">Uncharacterized protein</fullName>
    </submittedName>
</protein>